<dbReference type="EMBL" id="CP022358">
    <property type="protein sequence ID" value="ASK70581.1"/>
    <property type="molecule type" value="Genomic_DNA"/>
</dbReference>
<keyword evidence="8 17" id="KW-0521">NADP</keyword>
<keyword evidence="9 18" id="KW-0630">Potassium</keyword>
<dbReference type="FunFam" id="3.40.1190.20:FF:000017">
    <property type="entry name" value="Multifunctional fusion protein"/>
    <property type="match status" value="1"/>
</dbReference>
<name>A0A220URM2_9GAMM</name>
<evidence type="ECO:0000256" key="17">
    <source>
        <dbReference type="HAMAP-Rule" id="MF_01965"/>
    </source>
</evidence>
<proteinExistence type="inferred from homology"/>
<dbReference type="PANTHER" id="PTHR12592:SF0">
    <property type="entry name" value="ATP-DEPENDENT (S)-NAD(P)H-HYDRATE DEHYDRATASE"/>
    <property type="match status" value="1"/>
</dbReference>
<evidence type="ECO:0000256" key="16">
    <source>
        <dbReference type="ARBA" id="ARBA00049209"/>
    </source>
</evidence>
<evidence type="ECO:0000313" key="22">
    <source>
        <dbReference type="EMBL" id="ASK70581.1"/>
    </source>
</evidence>
<protein>
    <recommendedName>
        <fullName evidence="19">Bifunctional NAD(P)H-hydrate repair enzyme</fullName>
    </recommendedName>
    <alternativeName>
        <fullName evidence="19">Nicotinamide nucleotide repair protein</fullName>
    </alternativeName>
    <domain>
        <recommendedName>
            <fullName evidence="19">ADP-dependent (S)-NAD(P)H-hydrate dehydratase</fullName>
            <ecNumber evidence="19">4.2.1.136</ecNumber>
        </recommendedName>
        <alternativeName>
            <fullName evidence="19">ADP-dependent NAD(P)HX dehydratase</fullName>
        </alternativeName>
    </domain>
    <domain>
        <recommendedName>
            <fullName evidence="19">NAD(P)H-hydrate epimerase</fullName>
            <ecNumber evidence="19">5.1.99.6</ecNumber>
        </recommendedName>
    </domain>
</protein>
<comment type="cofactor">
    <cofactor evidence="18 19">
        <name>K(+)</name>
        <dbReference type="ChEBI" id="CHEBI:29103"/>
    </cofactor>
    <text evidence="18 19">Binds 1 potassium ion per subunit.</text>
</comment>
<evidence type="ECO:0000256" key="3">
    <source>
        <dbReference type="ARBA" id="ARBA00006001"/>
    </source>
</evidence>
<accession>A0A220URM2</accession>
<dbReference type="SUPFAM" id="SSF64153">
    <property type="entry name" value="YjeF N-terminal domain-like"/>
    <property type="match status" value="1"/>
</dbReference>
<comment type="catalytic activity">
    <reaction evidence="1 18 19">
        <text>(6R)-NADHX = (6S)-NADHX</text>
        <dbReference type="Rhea" id="RHEA:32215"/>
        <dbReference type="ChEBI" id="CHEBI:64074"/>
        <dbReference type="ChEBI" id="CHEBI:64075"/>
        <dbReference type="EC" id="5.1.99.6"/>
    </reaction>
</comment>
<comment type="function">
    <text evidence="14 19">Bifunctional enzyme that catalyzes the epimerization of the S- and R-forms of NAD(P)HX and the dehydration of the S-form of NAD(P)HX at the expense of ADP, which is converted to AMP. This allows the repair of both epimers of NAD(P)HX, a damaged form of NAD(P)H that is a result of enzymatic or heat-dependent hydration.</text>
</comment>
<comment type="similarity">
    <text evidence="4 19">In the C-terminal section; belongs to the NnrD/CARKD family.</text>
</comment>
<evidence type="ECO:0000256" key="7">
    <source>
        <dbReference type="ARBA" id="ARBA00022840"/>
    </source>
</evidence>
<dbReference type="GO" id="GO:0046872">
    <property type="term" value="F:metal ion binding"/>
    <property type="evidence" value="ECO:0007669"/>
    <property type="project" value="UniProtKB-UniRule"/>
</dbReference>
<evidence type="ECO:0000259" key="20">
    <source>
        <dbReference type="PROSITE" id="PS51383"/>
    </source>
</evidence>
<dbReference type="FunFam" id="3.40.50.10260:FF:000015">
    <property type="entry name" value="Multifunctional fusion protein"/>
    <property type="match status" value="1"/>
</dbReference>
<reference evidence="22 23" key="1">
    <citation type="submission" date="2017-07" db="EMBL/GenBank/DDBJ databases">
        <title>Phenotypical and genomic characterization of a clinical isolate of Shewanella bicestrii sp. nov. producing an extended-spectrum beta-lactamase and a new oxacillinase variant.</title>
        <authorList>
            <person name="Jousset A.B."/>
            <person name="Bonnin R.A."/>
            <person name="Girlich D."/>
            <person name="Dabos L."/>
            <person name="Potron A."/>
            <person name="Dortet L."/>
            <person name="Glaser P."/>
            <person name="Naas T."/>
        </authorList>
    </citation>
    <scope>NUCLEOTIDE SEQUENCE [LARGE SCALE GENOMIC DNA]</scope>
    <source>
        <strain evidence="22 23">JAB-1</strain>
    </source>
</reference>
<feature type="binding site" evidence="18">
    <location>
        <position position="166"/>
    </location>
    <ligand>
        <name>(6S)-NADPHX</name>
        <dbReference type="ChEBI" id="CHEBI:64076"/>
    </ligand>
</feature>
<feature type="binding site" evidence="17">
    <location>
        <position position="327"/>
    </location>
    <ligand>
        <name>(6S)-NADPHX</name>
        <dbReference type="ChEBI" id="CHEBI:64076"/>
    </ligand>
</feature>
<feature type="binding site" evidence="17">
    <location>
        <position position="373"/>
    </location>
    <ligand>
        <name>(6S)-NADPHX</name>
        <dbReference type="ChEBI" id="CHEBI:64076"/>
    </ligand>
</feature>
<evidence type="ECO:0000256" key="12">
    <source>
        <dbReference type="ARBA" id="ARBA00023239"/>
    </source>
</evidence>
<dbReference type="Pfam" id="PF01256">
    <property type="entry name" value="Carb_kinase"/>
    <property type="match status" value="1"/>
</dbReference>
<organism evidence="22 23">
    <name type="scientific">Shewanella bicestrii</name>
    <dbReference type="NCBI Taxonomy" id="2018305"/>
    <lineage>
        <taxon>Bacteria</taxon>
        <taxon>Pseudomonadati</taxon>
        <taxon>Pseudomonadota</taxon>
        <taxon>Gammaproteobacteria</taxon>
        <taxon>Alteromonadales</taxon>
        <taxon>Shewanellaceae</taxon>
        <taxon>Shewanella</taxon>
    </lineage>
</organism>
<keyword evidence="11 18" id="KW-0413">Isomerase</keyword>
<evidence type="ECO:0000256" key="1">
    <source>
        <dbReference type="ARBA" id="ARBA00000013"/>
    </source>
</evidence>
<feature type="domain" description="YjeF C-terminal" evidence="20">
    <location>
        <begin position="230"/>
        <end position="497"/>
    </location>
</feature>
<evidence type="ECO:0000256" key="15">
    <source>
        <dbReference type="ARBA" id="ARBA00048238"/>
    </source>
</evidence>
<evidence type="ECO:0000259" key="21">
    <source>
        <dbReference type="PROSITE" id="PS51385"/>
    </source>
</evidence>
<keyword evidence="6 17" id="KW-0547">Nucleotide-binding</keyword>
<dbReference type="InterPro" id="IPR036652">
    <property type="entry name" value="YjeF_N_dom_sf"/>
</dbReference>
<dbReference type="PANTHER" id="PTHR12592">
    <property type="entry name" value="ATP-DEPENDENT (S)-NAD(P)H-HYDRATE DEHYDRATASE FAMILY MEMBER"/>
    <property type="match status" value="1"/>
</dbReference>
<dbReference type="CDD" id="cd01171">
    <property type="entry name" value="YXKO-related"/>
    <property type="match status" value="1"/>
</dbReference>
<feature type="binding site" evidence="17">
    <location>
        <begin position="410"/>
        <end position="414"/>
    </location>
    <ligand>
        <name>AMP</name>
        <dbReference type="ChEBI" id="CHEBI:456215"/>
    </ligand>
</feature>
<comment type="similarity">
    <text evidence="17">Belongs to the NnrD/CARKD family.</text>
</comment>
<evidence type="ECO:0000256" key="19">
    <source>
        <dbReference type="PIRNR" id="PIRNR017184"/>
    </source>
</evidence>
<comment type="subunit">
    <text evidence="17">Homotetramer.</text>
</comment>
<comment type="caution">
    <text evidence="18">Lacks conserved residue(s) required for the propagation of feature annotation.</text>
</comment>
<evidence type="ECO:0000256" key="6">
    <source>
        <dbReference type="ARBA" id="ARBA00022741"/>
    </source>
</evidence>
<dbReference type="PROSITE" id="PS51383">
    <property type="entry name" value="YJEF_C_3"/>
    <property type="match status" value="1"/>
</dbReference>
<evidence type="ECO:0000256" key="2">
    <source>
        <dbReference type="ARBA" id="ARBA00000909"/>
    </source>
</evidence>
<evidence type="ECO:0000256" key="8">
    <source>
        <dbReference type="ARBA" id="ARBA00022857"/>
    </source>
</evidence>
<feature type="binding site" evidence="18">
    <location>
        <position position="169"/>
    </location>
    <ligand>
        <name>K(+)</name>
        <dbReference type="ChEBI" id="CHEBI:29103"/>
    </ligand>
</feature>
<dbReference type="AlphaFoldDB" id="A0A220URM2"/>
<comment type="similarity">
    <text evidence="3 19">In the N-terminal section; belongs to the NnrE/AIBP family.</text>
</comment>
<evidence type="ECO:0000256" key="10">
    <source>
        <dbReference type="ARBA" id="ARBA00023027"/>
    </source>
</evidence>
<feature type="binding site" evidence="18">
    <location>
        <position position="133"/>
    </location>
    <ligand>
        <name>K(+)</name>
        <dbReference type="ChEBI" id="CHEBI:29103"/>
    </ligand>
</feature>
<feature type="domain" description="YjeF N-terminal" evidence="21">
    <location>
        <begin position="18"/>
        <end position="223"/>
    </location>
</feature>
<dbReference type="HAMAP" id="MF_01965">
    <property type="entry name" value="NADHX_dehydratase"/>
    <property type="match status" value="1"/>
</dbReference>
<feature type="binding site" evidence="17">
    <location>
        <position position="439"/>
    </location>
    <ligand>
        <name>(6S)-NADPHX</name>
        <dbReference type="ChEBI" id="CHEBI:64076"/>
    </ligand>
</feature>
<comment type="cofactor">
    <cofactor evidence="17">
        <name>Mg(2+)</name>
        <dbReference type="ChEBI" id="CHEBI:18420"/>
    </cofactor>
</comment>
<keyword evidence="10 17" id="KW-0520">NAD</keyword>
<dbReference type="PIRSF" id="PIRSF017184">
    <property type="entry name" value="Nnr"/>
    <property type="match status" value="1"/>
</dbReference>
<dbReference type="PROSITE" id="PS51385">
    <property type="entry name" value="YJEF_N"/>
    <property type="match status" value="1"/>
</dbReference>
<dbReference type="InterPro" id="IPR000631">
    <property type="entry name" value="CARKD"/>
</dbReference>
<dbReference type="EC" id="4.2.1.136" evidence="19"/>
<comment type="catalytic activity">
    <reaction evidence="2 18 19">
        <text>(6R)-NADPHX = (6S)-NADPHX</text>
        <dbReference type="Rhea" id="RHEA:32227"/>
        <dbReference type="ChEBI" id="CHEBI:64076"/>
        <dbReference type="ChEBI" id="CHEBI:64077"/>
        <dbReference type="EC" id="5.1.99.6"/>
    </reaction>
</comment>
<feature type="binding site" evidence="17">
    <location>
        <position position="265"/>
    </location>
    <ligand>
        <name>(6S)-NADPHX</name>
        <dbReference type="ChEBI" id="CHEBI:64076"/>
    </ligand>
</feature>
<dbReference type="Proteomes" id="UP000198367">
    <property type="component" value="Chromosome"/>
</dbReference>
<dbReference type="NCBIfam" id="TIGR00197">
    <property type="entry name" value="yjeF_nterm"/>
    <property type="match status" value="1"/>
</dbReference>
<gene>
    <name evidence="18" type="primary">nnrE</name>
    <name evidence="17" type="synonym">nnrD</name>
    <name evidence="22" type="ORF">CF168_17865</name>
</gene>
<dbReference type="KEGG" id="sbj:CF168_17865"/>
<dbReference type="GO" id="GO:0052856">
    <property type="term" value="F:NAD(P)HX epimerase activity"/>
    <property type="evidence" value="ECO:0007669"/>
    <property type="project" value="UniProtKB-UniRule"/>
</dbReference>
<dbReference type="GO" id="GO:0052855">
    <property type="term" value="F:ADP-dependent NAD(P)H-hydrate dehydratase activity"/>
    <property type="evidence" value="ECO:0007669"/>
    <property type="project" value="UniProtKB-UniRule"/>
</dbReference>
<dbReference type="RefSeq" id="WP_089068524.1">
    <property type="nucleotide sequence ID" value="NZ_CP022358.1"/>
</dbReference>
<feature type="binding site" evidence="18">
    <location>
        <begin position="137"/>
        <end position="143"/>
    </location>
    <ligand>
        <name>(6S)-NADPHX</name>
        <dbReference type="ChEBI" id="CHEBI:64076"/>
    </ligand>
</feature>
<comment type="catalytic activity">
    <reaction evidence="15 17 19">
        <text>(6S)-NADHX + ADP = AMP + phosphate + NADH + H(+)</text>
        <dbReference type="Rhea" id="RHEA:32223"/>
        <dbReference type="ChEBI" id="CHEBI:15378"/>
        <dbReference type="ChEBI" id="CHEBI:43474"/>
        <dbReference type="ChEBI" id="CHEBI:57945"/>
        <dbReference type="ChEBI" id="CHEBI:64074"/>
        <dbReference type="ChEBI" id="CHEBI:456215"/>
        <dbReference type="ChEBI" id="CHEBI:456216"/>
        <dbReference type="EC" id="4.2.1.136"/>
    </reaction>
</comment>
<dbReference type="Gene3D" id="3.40.1190.20">
    <property type="match status" value="1"/>
</dbReference>
<dbReference type="InterPro" id="IPR017953">
    <property type="entry name" value="Carbohydrate_kinase_pred_CS"/>
</dbReference>
<dbReference type="SUPFAM" id="SSF53613">
    <property type="entry name" value="Ribokinase-like"/>
    <property type="match status" value="1"/>
</dbReference>
<dbReference type="HAMAP" id="MF_01966">
    <property type="entry name" value="NADHX_epimerase"/>
    <property type="match status" value="1"/>
</dbReference>
<dbReference type="Pfam" id="PF03853">
    <property type="entry name" value="YjeF_N"/>
    <property type="match status" value="1"/>
</dbReference>
<dbReference type="GO" id="GO:0110051">
    <property type="term" value="P:metabolite repair"/>
    <property type="evidence" value="ECO:0007669"/>
    <property type="project" value="TreeGrafter"/>
</dbReference>
<evidence type="ECO:0000313" key="23">
    <source>
        <dbReference type="Proteomes" id="UP000198367"/>
    </source>
</evidence>
<evidence type="ECO:0000256" key="18">
    <source>
        <dbReference type="HAMAP-Rule" id="MF_01966"/>
    </source>
</evidence>
<evidence type="ECO:0000256" key="13">
    <source>
        <dbReference type="ARBA" id="ARBA00023268"/>
    </source>
</evidence>
<dbReference type="InterPro" id="IPR004443">
    <property type="entry name" value="YjeF_N_dom"/>
</dbReference>
<feature type="binding site" evidence="18">
    <location>
        <position position="72"/>
    </location>
    <ligand>
        <name>K(+)</name>
        <dbReference type="ChEBI" id="CHEBI:29103"/>
    </ligand>
</feature>
<dbReference type="InterPro" id="IPR029056">
    <property type="entry name" value="Ribokinase-like"/>
</dbReference>
<evidence type="ECO:0000256" key="5">
    <source>
        <dbReference type="ARBA" id="ARBA00022723"/>
    </source>
</evidence>
<dbReference type="GO" id="GO:0005524">
    <property type="term" value="F:ATP binding"/>
    <property type="evidence" value="ECO:0007669"/>
    <property type="project" value="UniProtKB-UniRule"/>
</dbReference>
<comment type="function">
    <text evidence="18">Catalyzes the epimerization of the S- and R-forms of NAD(P)HX, a damaged form of NAD(P)H that is a result of enzymatic or heat-dependent hydration. This is a prerequisite for the S-specific NAD(P)H-hydrate dehydratase to allow the repair of both epimers of NAD(P)HX.</text>
</comment>
<dbReference type="InterPro" id="IPR030677">
    <property type="entry name" value="Nnr"/>
</dbReference>
<dbReference type="PROSITE" id="PS01050">
    <property type="entry name" value="YJEF_C_2"/>
    <property type="match status" value="1"/>
</dbReference>
<comment type="function">
    <text evidence="17">Catalyzes the dehydration of the S-form of NAD(P)HX at the expense of ADP, which is converted to AMP. Together with NAD(P)HX epimerase, which catalyzes the epimerization of the S- and R-forms, the enzyme allows the repair of both epimers of NAD(P)HX, a damaged form of NAD(P)H that is a result of enzymatic or heat-dependent hydration.</text>
</comment>
<keyword evidence="13" id="KW-0511">Multifunctional enzyme</keyword>
<dbReference type="NCBIfam" id="TIGR00196">
    <property type="entry name" value="yjeF_cterm"/>
    <property type="match status" value="1"/>
</dbReference>
<dbReference type="Gene3D" id="3.40.50.10260">
    <property type="entry name" value="YjeF N-terminal domain"/>
    <property type="match status" value="1"/>
</dbReference>
<keyword evidence="23" id="KW-1185">Reference proteome</keyword>
<sequence>MAQDLSSLPTALYTQQQVRAAELLAVSEGETTLYQLVERAGRAAFECFTQQSERHPQLEGMSLLVLAGSGNNGADALVCARLALEAGHQVKVYLLKTQGTAEFEQALSAYLNLGGVIDSPSIEAIQQAPVIIDGLLGTGVNGAVREDIAALIHAINQSEAWVLSLDLPSGIVADTGVVAQVAVMADVTLCFGGLKQGLLTSKARHHCGHLAFADLGLTPFFDAESATRVGGEMLKSHFAARARDSHKGQSGKVTLIGGDFGMAGAIRLASEACLRAGAGLVTVISRPEHQLTVNVSRPELMFWGCELVDMEVYLRLGWAQVVVLGPGLGKHDWGYNLFKAAGLSDKPCVLDADALNLLSQEPRRQTNWVLTPHPGEAARLLGCSVADIELDRFAAVRALQQKYGGVVLLKGAGTVIFDGKQMVVAPVGNPGLASGGCGDVLSGIIGALMAQGMDNMQATVVGVVVHGCAADLAAVQGERGMLASDLMPFIRQLVNSDLL</sequence>
<feature type="binding site" evidence="18">
    <location>
        <begin position="71"/>
        <end position="75"/>
    </location>
    <ligand>
        <name>(6S)-NADPHX</name>
        <dbReference type="ChEBI" id="CHEBI:64076"/>
    </ligand>
</feature>
<evidence type="ECO:0000256" key="4">
    <source>
        <dbReference type="ARBA" id="ARBA00009524"/>
    </source>
</evidence>
<dbReference type="EC" id="5.1.99.6" evidence="19"/>
<keyword evidence="12 17" id="KW-0456">Lyase</keyword>
<keyword evidence="5 18" id="KW-0479">Metal-binding</keyword>
<evidence type="ECO:0000256" key="11">
    <source>
        <dbReference type="ARBA" id="ARBA00023235"/>
    </source>
</evidence>
<comment type="catalytic activity">
    <reaction evidence="16 17 19">
        <text>(6S)-NADPHX + ADP = AMP + phosphate + NADPH + H(+)</text>
        <dbReference type="Rhea" id="RHEA:32235"/>
        <dbReference type="ChEBI" id="CHEBI:15378"/>
        <dbReference type="ChEBI" id="CHEBI:43474"/>
        <dbReference type="ChEBI" id="CHEBI:57783"/>
        <dbReference type="ChEBI" id="CHEBI:64076"/>
        <dbReference type="ChEBI" id="CHEBI:456215"/>
        <dbReference type="ChEBI" id="CHEBI:456216"/>
        <dbReference type="EC" id="4.2.1.136"/>
    </reaction>
</comment>
<evidence type="ECO:0000256" key="14">
    <source>
        <dbReference type="ARBA" id="ARBA00025153"/>
    </source>
</evidence>
<feature type="binding site" evidence="17">
    <location>
        <position position="438"/>
    </location>
    <ligand>
        <name>AMP</name>
        <dbReference type="ChEBI" id="CHEBI:456215"/>
    </ligand>
</feature>
<comment type="similarity">
    <text evidence="18">Belongs to the NnrE/AIBP family.</text>
</comment>
<evidence type="ECO:0000256" key="9">
    <source>
        <dbReference type="ARBA" id="ARBA00022958"/>
    </source>
</evidence>
<dbReference type="GO" id="GO:0046496">
    <property type="term" value="P:nicotinamide nucleotide metabolic process"/>
    <property type="evidence" value="ECO:0007669"/>
    <property type="project" value="UniProtKB-UniRule"/>
</dbReference>
<keyword evidence="7 17" id="KW-0067">ATP-binding</keyword>